<evidence type="ECO:0000313" key="3">
    <source>
        <dbReference type="Proteomes" id="UP000177763"/>
    </source>
</evidence>
<dbReference type="InterPro" id="IPR052534">
    <property type="entry name" value="Extracell_DNA_Util/SecSys_Comp"/>
</dbReference>
<proteinExistence type="predicted"/>
<dbReference type="AlphaFoldDB" id="A0A1F4VLM0"/>
<dbReference type="PANTHER" id="PTHR40278">
    <property type="entry name" value="DNA UTILIZATION PROTEIN HOFN"/>
    <property type="match status" value="1"/>
</dbReference>
<feature type="transmembrane region" description="Helical" evidence="1">
    <location>
        <begin position="21"/>
        <end position="45"/>
    </location>
</feature>
<keyword evidence="1" id="KW-0812">Transmembrane</keyword>
<dbReference type="PANTHER" id="PTHR40278:SF1">
    <property type="entry name" value="DNA UTILIZATION PROTEIN HOFN"/>
    <property type="match status" value="1"/>
</dbReference>
<keyword evidence="1" id="KW-1133">Transmembrane helix</keyword>
<dbReference type="Proteomes" id="UP000177763">
    <property type="component" value="Unassembled WGS sequence"/>
</dbReference>
<dbReference type="EMBL" id="MEVN01000005">
    <property type="protein sequence ID" value="OGC57798.1"/>
    <property type="molecule type" value="Genomic_DNA"/>
</dbReference>
<accession>A0A1F4VLM0</accession>
<organism evidence="2 3">
    <name type="scientific">candidate division WWE3 bacterium RIFCSPLOWO2_12_FULL_36_10</name>
    <dbReference type="NCBI Taxonomy" id="1802630"/>
    <lineage>
        <taxon>Bacteria</taxon>
        <taxon>Katanobacteria</taxon>
    </lineage>
</organism>
<evidence type="ECO:0000256" key="1">
    <source>
        <dbReference type="SAM" id="Phobius"/>
    </source>
</evidence>
<evidence type="ECO:0000313" key="2">
    <source>
        <dbReference type="EMBL" id="OGC57798.1"/>
    </source>
</evidence>
<dbReference type="Pfam" id="PF05137">
    <property type="entry name" value="PilN"/>
    <property type="match status" value="1"/>
</dbReference>
<evidence type="ECO:0008006" key="4">
    <source>
        <dbReference type="Google" id="ProtNLM"/>
    </source>
</evidence>
<keyword evidence="1" id="KW-0472">Membrane</keyword>
<comment type="caution">
    <text evidence="2">The sequence shown here is derived from an EMBL/GenBank/DDBJ whole genome shotgun (WGS) entry which is preliminary data.</text>
</comment>
<name>A0A1F4VLM0_UNCKA</name>
<gene>
    <name evidence="2" type="ORF">A3H26_00760</name>
</gene>
<protein>
    <recommendedName>
        <fullName evidence="4">PilN domain-containing protein</fullName>
    </recommendedName>
</protein>
<dbReference type="STRING" id="1802630.A3H26_00760"/>
<reference evidence="2 3" key="1">
    <citation type="journal article" date="2016" name="Nat. Commun.">
        <title>Thousands of microbial genomes shed light on interconnected biogeochemical processes in an aquifer system.</title>
        <authorList>
            <person name="Anantharaman K."/>
            <person name="Brown C.T."/>
            <person name="Hug L.A."/>
            <person name="Sharon I."/>
            <person name="Castelle C.J."/>
            <person name="Probst A.J."/>
            <person name="Thomas B.C."/>
            <person name="Singh A."/>
            <person name="Wilkins M.J."/>
            <person name="Karaoz U."/>
            <person name="Brodie E.L."/>
            <person name="Williams K.H."/>
            <person name="Hubbard S.S."/>
            <person name="Banfield J.F."/>
        </authorList>
    </citation>
    <scope>NUCLEOTIDE SEQUENCE [LARGE SCALE GENOMIC DNA]</scope>
</reference>
<dbReference type="InterPro" id="IPR007813">
    <property type="entry name" value="PilN"/>
</dbReference>
<sequence length="193" mass="21432">MPESINLVPTHEKSQQQKEKLVKAGTIVSIILLVLTIGIAGYYFYSISRIKETSKTLDSDIEALRSDIKKLSDIEISGRNLYTKFLTLKLVFENRTSYSLLLDELQKRVPADVSIDSLTSAQPGELSISGNASNYLSIAKFINTLTDAKFSSAGKDLEKLFTDVKLNSVNLDLQTNSAKFFIVVSYNGKILIK</sequence>